<evidence type="ECO:0000256" key="7">
    <source>
        <dbReference type="ARBA" id="ARBA00022605"/>
    </source>
</evidence>
<dbReference type="InterPro" id="IPR023019">
    <property type="entry name" value="His_synth_HisIE"/>
</dbReference>
<protein>
    <recommendedName>
        <fullName evidence="13">Histidine biosynthesis bifunctional protein HisIE</fullName>
    </recommendedName>
    <domain>
        <recommendedName>
            <fullName evidence="13">Phosphoribosyl-AMP cyclohydrolase</fullName>
            <shortName evidence="13">PRA-CH</shortName>
            <ecNumber evidence="13">3.5.4.19</ecNumber>
        </recommendedName>
    </domain>
    <domain>
        <recommendedName>
            <fullName evidence="13">Phosphoribosyl-ATP pyrophosphatase</fullName>
            <shortName evidence="13">PRA-PH</shortName>
            <ecNumber evidence="13">3.6.1.31</ecNumber>
        </recommendedName>
    </domain>
</protein>
<dbReference type="GO" id="GO:0000105">
    <property type="term" value="P:L-histidine biosynthetic process"/>
    <property type="evidence" value="ECO:0007669"/>
    <property type="project" value="UniProtKB-UniRule"/>
</dbReference>
<dbReference type="OrthoDB" id="9795769at2"/>
<evidence type="ECO:0000313" key="17">
    <source>
        <dbReference type="Proteomes" id="UP000182347"/>
    </source>
</evidence>
<evidence type="ECO:0000256" key="9">
    <source>
        <dbReference type="ARBA" id="ARBA00022801"/>
    </source>
</evidence>
<dbReference type="PANTHER" id="PTHR42945:SF1">
    <property type="entry name" value="HISTIDINE BIOSYNTHESIS BIFUNCTIONAL PROTEIN HIS7"/>
    <property type="match status" value="1"/>
</dbReference>
<evidence type="ECO:0000256" key="6">
    <source>
        <dbReference type="ARBA" id="ARBA00008299"/>
    </source>
</evidence>
<feature type="region of interest" description="Phosphoribosyl-AMP cyclohydrolase" evidence="13">
    <location>
        <begin position="1"/>
        <end position="117"/>
    </location>
</feature>
<keyword evidence="11 13" id="KW-0368">Histidine biosynthesis</keyword>
<keyword evidence="9 13" id="KW-0378">Hydrolase</keyword>
<dbReference type="SUPFAM" id="SSF101386">
    <property type="entry name" value="all-alpha NTP pyrophosphatases"/>
    <property type="match status" value="1"/>
</dbReference>
<keyword evidence="8 13" id="KW-0547">Nucleotide-binding</keyword>
<evidence type="ECO:0000256" key="12">
    <source>
        <dbReference type="ARBA" id="ARBA00023268"/>
    </source>
</evidence>
<dbReference type="NCBIfam" id="NF002747">
    <property type="entry name" value="PRK02759.1"/>
    <property type="match status" value="1"/>
</dbReference>
<comment type="pathway">
    <text evidence="4 13">Amino-acid biosynthesis; L-histidine biosynthesis; L-histidine from 5-phospho-alpha-D-ribose 1-diphosphate: step 2/9.</text>
</comment>
<evidence type="ECO:0000256" key="8">
    <source>
        <dbReference type="ARBA" id="ARBA00022741"/>
    </source>
</evidence>
<feature type="domain" description="Phosphoribosyl-AMP cyclohydrolase" evidence="15">
    <location>
        <begin position="24"/>
        <end position="97"/>
    </location>
</feature>
<comment type="similarity">
    <text evidence="6 13">In the N-terminal section; belongs to the PRA-CH family.</text>
</comment>
<dbReference type="Pfam" id="PF01502">
    <property type="entry name" value="PRA-CH"/>
    <property type="match status" value="1"/>
</dbReference>
<dbReference type="NCBIfam" id="TIGR03188">
    <property type="entry name" value="histidine_hisI"/>
    <property type="match status" value="1"/>
</dbReference>
<comment type="catalytic activity">
    <reaction evidence="2 13">
        <text>1-(5-phospho-beta-D-ribosyl)-ATP + H2O = 1-(5-phospho-beta-D-ribosyl)-5'-AMP + diphosphate + H(+)</text>
        <dbReference type="Rhea" id="RHEA:22828"/>
        <dbReference type="ChEBI" id="CHEBI:15377"/>
        <dbReference type="ChEBI" id="CHEBI:15378"/>
        <dbReference type="ChEBI" id="CHEBI:33019"/>
        <dbReference type="ChEBI" id="CHEBI:59457"/>
        <dbReference type="ChEBI" id="CHEBI:73183"/>
        <dbReference type="EC" id="3.6.1.31"/>
    </reaction>
</comment>
<dbReference type="UniPathway" id="UPA00031">
    <property type="reaction ID" value="UER00007"/>
</dbReference>
<dbReference type="Proteomes" id="UP000182347">
    <property type="component" value="Unassembled WGS sequence"/>
</dbReference>
<dbReference type="GO" id="GO:0005524">
    <property type="term" value="F:ATP binding"/>
    <property type="evidence" value="ECO:0007669"/>
    <property type="project" value="UniProtKB-KW"/>
</dbReference>
<name>A0A1G9M8J7_9BACI</name>
<feature type="compositionally biased region" description="Basic and acidic residues" evidence="14">
    <location>
        <begin position="211"/>
        <end position="221"/>
    </location>
</feature>
<dbReference type="Pfam" id="PF01503">
    <property type="entry name" value="PRA-PH"/>
    <property type="match status" value="1"/>
</dbReference>
<keyword evidence="7 13" id="KW-0028">Amino-acid biosynthesis</keyword>
<dbReference type="InterPro" id="IPR038019">
    <property type="entry name" value="PRib_AMP_CycHydrolase_sf"/>
</dbReference>
<proteinExistence type="inferred from homology"/>
<dbReference type="HAMAP" id="MF_01020">
    <property type="entry name" value="HisE"/>
    <property type="match status" value="1"/>
</dbReference>
<comment type="subcellular location">
    <subcellularLocation>
        <location evidence="13">Cytoplasm</location>
    </subcellularLocation>
</comment>
<evidence type="ECO:0000256" key="1">
    <source>
        <dbReference type="ARBA" id="ARBA00000024"/>
    </source>
</evidence>
<evidence type="ECO:0000256" key="11">
    <source>
        <dbReference type="ARBA" id="ARBA00023102"/>
    </source>
</evidence>
<dbReference type="STRING" id="482461.SAMN05216244_0459"/>
<keyword evidence="10 13" id="KW-0067">ATP-binding</keyword>
<dbReference type="Gene3D" id="3.10.20.810">
    <property type="entry name" value="Phosphoribosyl-AMP cyclohydrolase"/>
    <property type="match status" value="1"/>
</dbReference>
<evidence type="ECO:0000259" key="15">
    <source>
        <dbReference type="Pfam" id="PF01502"/>
    </source>
</evidence>
<dbReference type="HAMAP" id="MF_01019">
    <property type="entry name" value="HisIE"/>
    <property type="match status" value="1"/>
</dbReference>
<evidence type="ECO:0000256" key="14">
    <source>
        <dbReference type="SAM" id="MobiDB-lite"/>
    </source>
</evidence>
<dbReference type="FunFam" id="3.10.20.810:FF:000001">
    <property type="entry name" value="Histidine biosynthesis bifunctional protein HisIE"/>
    <property type="match status" value="1"/>
</dbReference>
<evidence type="ECO:0000256" key="2">
    <source>
        <dbReference type="ARBA" id="ARBA00001460"/>
    </source>
</evidence>
<comment type="similarity">
    <text evidence="5 13">In the C-terminal section; belongs to the PRA-PH family.</text>
</comment>
<dbReference type="InterPro" id="IPR002496">
    <property type="entry name" value="PRib_AMP_CycHydrolase_dom"/>
</dbReference>
<gene>
    <name evidence="13" type="primary">hisI</name>
    <name evidence="13" type="synonym">hisIE</name>
    <name evidence="16" type="ORF">SAMN05216244_0459</name>
</gene>
<dbReference type="EMBL" id="FNHF01000001">
    <property type="protein sequence ID" value="SDL69995.1"/>
    <property type="molecule type" value="Genomic_DNA"/>
</dbReference>
<comment type="pathway">
    <text evidence="3 13">Amino-acid biosynthesis; L-histidine biosynthesis; L-histidine from 5-phospho-alpha-D-ribose 1-diphosphate: step 3/9.</text>
</comment>
<dbReference type="InterPro" id="IPR021130">
    <property type="entry name" value="PRib-ATP_PPHydrolase-like"/>
</dbReference>
<keyword evidence="17" id="KW-1185">Reference proteome</keyword>
<dbReference type="NCBIfam" id="NF000768">
    <property type="entry name" value="PRK00051.1"/>
    <property type="match status" value="1"/>
</dbReference>
<reference evidence="17" key="1">
    <citation type="submission" date="2016-10" db="EMBL/GenBank/DDBJ databases">
        <authorList>
            <person name="Varghese N."/>
            <person name="Submissions S."/>
        </authorList>
    </citation>
    <scope>NUCLEOTIDE SEQUENCE [LARGE SCALE GENOMIC DNA]</scope>
    <source>
        <strain evidence="17">CGMCC 1.6199</strain>
    </source>
</reference>
<evidence type="ECO:0000256" key="5">
    <source>
        <dbReference type="ARBA" id="ARBA00007731"/>
    </source>
</evidence>
<dbReference type="InterPro" id="IPR008179">
    <property type="entry name" value="HisE"/>
</dbReference>
<dbReference type="GO" id="GO:0004635">
    <property type="term" value="F:phosphoribosyl-AMP cyclohydrolase activity"/>
    <property type="evidence" value="ECO:0007669"/>
    <property type="project" value="UniProtKB-UniRule"/>
</dbReference>
<feature type="region of interest" description="Disordered" evidence="14">
    <location>
        <begin position="201"/>
        <end position="221"/>
    </location>
</feature>
<evidence type="ECO:0000256" key="13">
    <source>
        <dbReference type="HAMAP-Rule" id="MF_01019"/>
    </source>
</evidence>
<keyword evidence="13" id="KW-0963">Cytoplasm</keyword>
<comment type="catalytic activity">
    <reaction evidence="1 13">
        <text>1-(5-phospho-beta-D-ribosyl)-5'-AMP + H2O = 1-(5-phospho-beta-D-ribosyl)-5-[(5-phospho-beta-D-ribosylamino)methylideneamino]imidazole-4-carboxamide</text>
        <dbReference type="Rhea" id="RHEA:20049"/>
        <dbReference type="ChEBI" id="CHEBI:15377"/>
        <dbReference type="ChEBI" id="CHEBI:58435"/>
        <dbReference type="ChEBI" id="CHEBI:59457"/>
        <dbReference type="EC" id="3.5.4.19"/>
    </reaction>
</comment>
<evidence type="ECO:0000256" key="10">
    <source>
        <dbReference type="ARBA" id="ARBA00022840"/>
    </source>
</evidence>
<dbReference type="RefSeq" id="WP_074597245.1">
    <property type="nucleotide sequence ID" value="NZ_FNHF01000001.1"/>
</dbReference>
<dbReference type="SUPFAM" id="SSF141734">
    <property type="entry name" value="HisI-like"/>
    <property type="match status" value="1"/>
</dbReference>
<dbReference type="PANTHER" id="PTHR42945">
    <property type="entry name" value="HISTIDINE BIOSYNTHESIS BIFUNCTIONAL PROTEIN"/>
    <property type="match status" value="1"/>
</dbReference>
<keyword evidence="12 13" id="KW-0511">Multifunctional enzyme</keyword>
<evidence type="ECO:0000313" key="16">
    <source>
        <dbReference type="EMBL" id="SDL69995.1"/>
    </source>
</evidence>
<dbReference type="GO" id="GO:0004636">
    <property type="term" value="F:phosphoribosyl-ATP diphosphatase activity"/>
    <property type="evidence" value="ECO:0007669"/>
    <property type="project" value="UniProtKB-UniRule"/>
</dbReference>
<evidence type="ECO:0000256" key="3">
    <source>
        <dbReference type="ARBA" id="ARBA00005169"/>
    </source>
</evidence>
<dbReference type="CDD" id="cd11534">
    <property type="entry name" value="NTP-PPase_HisIE_like"/>
    <property type="match status" value="1"/>
</dbReference>
<dbReference type="Gene3D" id="1.10.287.1080">
    <property type="entry name" value="MazG-like"/>
    <property type="match status" value="1"/>
</dbReference>
<accession>A0A1G9M8J7</accession>
<evidence type="ECO:0000256" key="4">
    <source>
        <dbReference type="ARBA" id="ARBA00005204"/>
    </source>
</evidence>
<dbReference type="AlphaFoldDB" id="A0A1G9M8J7"/>
<organism evidence="16 17">
    <name type="scientific">Sediminibacillus halophilus</name>
    <dbReference type="NCBI Taxonomy" id="482461"/>
    <lineage>
        <taxon>Bacteria</taxon>
        <taxon>Bacillati</taxon>
        <taxon>Bacillota</taxon>
        <taxon>Bacilli</taxon>
        <taxon>Bacillales</taxon>
        <taxon>Bacillaceae</taxon>
        <taxon>Sediminibacillus</taxon>
    </lineage>
</organism>
<dbReference type="EC" id="3.5.4.19" evidence="13"/>
<sequence>MKPDFSKGLLPAVIVDDLTGDVLMVAYMNETAYQKTMETGQTWFYSRSRQELWHKGATSGNYQSVQSVFLDCDGDTILVRVNPKGPACHTGKRSCFFYKETGEGKKEEQKENGIEDIFDQVITEIQNRKAFRVENSYTNYLFDKGIDKIGKKVIEEAGEVVIAAKNNNKQEVVNEVSDLLYHSLVLLAEQGVSLDAVKEELDRRTNKKGNSKGDRPEIENW</sequence>
<dbReference type="GO" id="GO:0005737">
    <property type="term" value="C:cytoplasm"/>
    <property type="evidence" value="ECO:0007669"/>
    <property type="project" value="UniProtKB-SubCell"/>
</dbReference>
<feature type="region of interest" description="Phosphoribosyl-ATP pyrophosphohydrolase" evidence="13">
    <location>
        <begin position="118"/>
        <end position="221"/>
    </location>
</feature>
<dbReference type="EC" id="3.6.1.31" evidence="13"/>